<reference evidence="2 3" key="1">
    <citation type="submission" date="2016-10" db="EMBL/GenBank/DDBJ databases">
        <authorList>
            <person name="de Groot N.N."/>
        </authorList>
    </citation>
    <scope>NUCLEOTIDE SEQUENCE [LARGE SCALE GENOMIC DNA]</scope>
    <source>
        <strain evidence="2 3">DSM 26130</strain>
    </source>
</reference>
<dbReference type="Pfam" id="PF18480">
    <property type="entry name" value="DUF5615"/>
    <property type="match status" value="1"/>
</dbReference>
<dbReference type="Proteomes" id="UP000198598">
    <property type="component" value="Unassembled WGS sequence"/>
</dbReference>
<evidence type="ECO:0000313" key="2">
    <source>
        <dbReference type="EMBL" id="SFD76856.1"/>
    </source>
</evidence>
<dbReference type="AlphaFoldDB" id="A0A1I1V1F9"/>
<accession>A0A1I1V1F9</accession>
<sequence length="108" mass="12317">MKLLIDENLPKALKQHFPDHEIYTVRDMGWQSKKNGELLALMLAEGFEVLITFDKNLKYQQNFAKYPIAVLVLNVYSNAMPFLKPLLPKMNHVLKYDLPTGAIVISAG</sequence>
<dbReference type="STRING" id="662367.SAMN05216167_10710"/>
<protein>
    <recommendedName>
        <fullName evidence="1">DUF5615 domain-containing protein</fullName>
    </recommendedName>
</protein>
<feature type="domain" description="DUF5615" evidence="1">
    <location>
        <begin position="1"/>
        <end position="73"/>
    </location>
</feature>
<evidence type="ECO:0000313" key="3">
    <source>
        <dbReference type="Proteomes" id="UP000198598"/>
    </source>
</evidence>
<dbReference type="InterPro" id="IPR041049">
    <property type="entry name" value="DUF5615"/>
</dbReference>
<evidence type="ECO:0000259" key="1">
    <source>
        <dbReference type="Pfam" id="PF18480"/>
    </source>
</evidence>
<proteinExistence type="predicted"/>
<keyword evidence="3" id="KW-1185">Reference proteome</keyword>
<name>A0A1I1V1F9_9BACT</name>
<dbReference type="EMBL" id="FOLQ01000007">
    <property type="protein sequence ID" value="SFD76856.1"/>
    <property type="molecule type" value="Genomic_DNA"/>
</dbReference>
<dbReference type="OrthoDB" id="8085537at2"/>
<gene>
    <name evidence="2" type="ORF">SAMN05216167_10710</name>
</gene>
<organism evidence="2 3">
    <name type="scientific">Spirosoma endophyticum</name>
    <dbReference type="NCBI Taxonomy" id="662367"/>
    <lineage>
        <taxon>Bacteria</taxon>
        <taxon>Pseudomonadati</taxon>
        <taxon>Bacteroidota</taxon>
        <taxon>Cytophagia</taxon>
        <taxon>Cytophagales</taxon>
        <taxon>Cytophagaceae</taxon>
        <taxon>Spirosoma</taxon>
    </lineage>
</organism>
<dbReference type="RefSeq" id="WP_093828795.1">
    <property type="nucleotide sequence ID" value="NZ_FOLQ01000007.1"/>
</dbReference>